<evidence type="ECO:0000256" key="10">
    <source>
        <dbReference type="ARBA" id="ARBA00023065"/>
    </source>
</evidence>
<dbReference type="PANTHER" id="PTHR15184:SF9">
    <property type="entry name" value="SPI-1 TYPE 3 SECRETION SYSTEM ATPASE"/>
    <property type="match status" value="1"/>
</dbReference>
<dbReference type="InterPro" id="IPR040627">
    <property type="entry name" value="T3SS_ATPase_C"/>
</dbReference>
<dbReference type="Pfam" id="PF00006">
    <property type="entry name" value="ATP-synt_ab"/>
    <property type="match status" value="1"/>
</dbReference>
<evidence type="ECO:0000256" key="6">
    <source>
        <dbReference type="ARBA" id="ARBA00022781"/>
    </source>
</evidence>
<keyword evidence="5" id="KW-0547">Nucleotide-binding</keyword>
<evidence type="ECO:0000256" key="5">
    <source>
        <dbReference type="ARBA" id="ARBA00022741"/>
    </source>
</evidence>
<comment type="caution">
    <text evidence="13">The sequence shown here is derived from an EMBL/GenBank/DDBJ whole genome shotgun (WGS) entry which is preliminary data.</text>
</comment>
<dbReference type="EMBL" id="BAABHW010000002">
    <property type="protein sequence ID" value="GAA5074928.1"/>
    <property type="molecule type" value="Genomic_DNA"/>
</dbReference>
<sequence length="461" mass="47779">MTLTCPNPPETDTVFAPLLARLGAIRPCQSIGHVTGLSRDHVRVAGLDRIAALGDRVRIGDSIPGEVLALEEGAARVMPEGPSEGLRLGQAVRHLGPQTIAPDLSWLGRVIDPDGQPMDGRPLFPGPRACPLLAPPPPPATRRGLGARLETGFAVFDTMLPIVRGQRVGLFAGSGVGKSRLIGALAQAMAADVVVIGLIGERGREVRDFVADVLGSEGLKRSVVIAATSDRPALTRARAAWTMMAVAEYFRDQGQQVLVLADSITRFAEAQREVAAAAGEPFGPGGFPASMAQMVMALAERAGPGGAGQGDITAVLSVLVAGSDLEGPVADVMRGVLDGHVVLNREIAERGRYPAIDLLASVSRALPGAASDVENRLIARARHLLGAYAKAELMVQAGLYSAGSDPMTDAAVAVWDDLDAFIGATSEGGIPASFSRLEGILALAERGKDRRAAPAATVAPG</sequence>
<proteinExistence type="inferred from homology"/>
<keyword evidence="8" id="KW-0653">Protein transport</keyword>
<evidence type="ECO:0000313" key="14">
    <source>
        <dbReference type="Proteomes" id="UP001499910"/>
    </source>
</evidence>
<keyword evidence="10" id="KW-0406">Ion transport</keyword>
<gene>
    <name evidence="13" type="ORF">GCM10023209_22500</name>
</gene>
<dbReference type="InterPro" id="IPR050053">
    <property type="entry name" value="ATPase_alpha/beta_chains"/>
</dbReference>
<evidence type="ECO:0000256" key="8">
    <source>
        <dbReference type="ARBA" id="ARBA00022927"/>
    </source>
</evidence>
<keyword evidence="11" id="KW-0066">ATP synthesis</keyword>
<evidence type="ECO:0000256" key="4">
    <source>
        <dbReference type="ARBA" id="ARBA00022490"/>
    </source>
</evidence>
<dbReference type="SUPFAM" id="SSF50615">
    <property type="entry name" value="N-terminal domain of alpha and beta subunits of F1 ATP synthase"/>
    <property type="match status" value="1"/>
</dbReference>
<evidence type="ECO:0000256" key="7">
    <source>
        <dbReference type="ARBA" id="ARBA00022840"/>
    </source>
</evidence>
<comment type="subcellular location">
    <subcellularLocation>
        <location evidence="1">Cytoplasm</location>
    </subcellularLocation>
</comment>
<evidence type="ECO:0000256" key="9">
    <source>
        <dbReference type="ARBA" id="ARBA00022967"/>
    </source>
</evidence>
<evidence type="ECO:0000256" key="1">
    <source>
        <dbReference type="ARBA" id="ARBA00004496"/>
    </source>
</evidence>
<protein>
    <submittedName>
        <fullName evidence="13">FliI/YscN family ATPase</fullName>
    </submittedName>
</protein>
<evidence type="ECO:0000256" key="11">
    <source>
        <dbReference type="ARBA" id="ARBA00023310"/>
    </source>
</evidence>
<name>A0ABP9LCB6_9RHOB</name>
<dbReference type="Proteomes" id="UP001499910">
    <property type="component" value="Unassembled WGS sequence"/>
</dbReference>
<keyword evidence="6" id="KW-0375">Hydrogen ion transport</keyword>
<dbReference type="Pfam" id="PF18269">
    <property type="entry name" value="T3SS_ATPase_C"/>
    <property type="match status" value="1"/>
</dbReference>
<feature type="domain" description="AAA+ ATPase" evidence="12">
    <location>
        <begin position="164"/>
        <end position="348"/>
    </location>
</feature>
<keyword evidence="9" id="KW-1278">Translocase</keyword>
<dbReference type="InterPro" id="IPR027417">
    <property type="entry name" value="P-loop_NTPase"/>
</dbReference>
<dbReference type="InterPro" id="IPR005714">
    <property type="entry name" value="ATPase_T3SS_FliI/YscN"/>
</dbReference>
<evidence type="ECO:0000256" key="3">
    <source>
        <dbReference type="ARBA" id="ARBA00022448"/>
    </source>
</evidence>
<dbReference type="RefSeq" id="WP_259553882.1">
    <property type="nucleotide sequence ID" value="NZ_BAABHW010000002.1"/>
</dbReference>
<dbReference type="InterPro" id="IPR000194">
    <property type="entry name" value="ATPase_F1/V1/A1_a/bsu_nucl-bd"/>
</dbReference>
<organism evidence="13 14">
    <name type="scientific">[Roseibacterium] beibuensis</name>
    <dbReference type="NCBI Taxonomy" id="1193142"/>
    <lineage>
        <taxon>Bacteria</taxon>
        <taxon>Pseudomonadati</taxon>
        <taxon>Pseudomonadota</taxon>
        <taxon>Alphaproteobacteria</taxon>
        <taxon>Rhodobacterales</taxon>
        <taxon>Roseobacteraceae</taxon>
        <taxon>Roseicyclus</taxon>
    </lineage>
</organism>
<keyword evidence="7" id="KW-0067">ATP-binding</keyword>
<dbReference type="InterPro" id="IPR003593">
    <property type="entry name" value="AAA+_ATPase"/>
</dbReference>
<dbReference type="PANTHER" id="PTHR15184">
    <property type="entry name" value="ATP SYNTHASE"/>
    <property type="match status" value="1"/>
</dbReference>
<reference evidence="14" key="1">
    <citation type="journal article" date="2019" name="Int. J. Syst. Evol. Microbiol.">
        <title>The Global Catalogue of Microorganisms (GCM) 10K type strain sequencing project: providing services to taxonomists for standard genome sequencing and annotation.</title>
        <authorList>
            <consortium name="The Broad Institute Genomics Platform"/>
            <consortium name="The Broad Institute Genome Sequencing Center for Infectious Disease"/>
            <person name="Wu L."/>
            <person name="Ma J."/>
        </authorList>
    </citation>
    <scope>NUCLEOTIDE SEQUENCE [LARGE SCALE GENOMIC DNA]</scope>
    <source>
        <strain evidence="14">JCM 18015</strain>
    </source>
</reference>
<dbReference type="InterPro" id="IPR036121">
    <property type="entry name" value="ATPase_F1/V1/A1_a/bsu_N_sf"/>
</dbReference>
<evidence type="ECO:0000256" key="2">
    <source>
        <dbReference type="ARBA" id="ARBA00008936"/>
    </source>
</evidence>
<evidence type="ECO:0000259" key="12">
    <source>
        <dbReference type="SMART" id="SM00382"/>
    </source>
</evidence>
<dbReference type="SMART" id="SM00382">
    <property type="entry name" value="AAA"/>
    <property type="match status" value="1"/>
</dbReference>
<keyword evidence="14" id="KW-1185">Reference proteome</keyword>
<evidence type="ECO:0000313" key="13">
    <source>
        <dbReference type="EMBL" id="GAA5074928.1"/>
    </source>
</evidence>
<keyword evidence="4" id="KW-0963">Cytoplasm</keyword>
<dbReference type="SUPFAM" id="SSF52540">
    <property type="entry name" value="P-loop containing nucleoside triphosphate hydrolases"/>
    <property type="match status" value="1"/>
</dbReference>
<dbReference type="Gene3D" id="3.40.50.12240">
    <property type="match status" value="1"/>
</dbReference>
<comment type="similarity">
    <text evidence="2">Belongs to the ATPase alpha/beta chains family.</text>
</comment>
<keyword evidence="3" id="KW-0813">Transport</keyword>
<accession>A0ABP9LCB6</accession>
<dbReference type="NCBIfam" id="TIGR01026">
    <property type="entry name" value="fliI_yscN"/>
    <property type="match status" value="1"/>
</dbReference>